<reference evidence="1 2" key="1">
    <citation type="submission" date="2023-01" db="EMBL/GenBank/DDBJ databases">
        <authorList>
            <person name="Kreplak J."/>
        </authorList>
    </citation>
    <scope>NUCLEOTIDE SEQUENCE [LARGE SCALE GENOMIC DNA]</scope>
</reference>
<evidence type="ECO:0000313" key="1">
    <source>
        <dbReference type="EMBL" id="CAI8589768.1"/>
    </source>
</evidence>
<dbReference type="AlphaFoldDB" id="A0AAV0YYG9"/>
<proteinExistence type="predicted"/>
<name>A0AAV0YYG9_VICFA</name>
<dbReference type="Proteomes" id="UP001157006">
    <property type="component" value="Chromosome 1L"/>
</dbReference>
<accession>A0AAV0YYG9</accession>
<gene>
    <name evidence="1" type="ORF">VFH_I409120</name>
</gene>
<dbReference type="EMBL" id="OX451736">
    <property type="protein sequence ID" value="CAI8589768.1"/>
    <property type="molecule type" value="Genomic_DNA"/>
</dbReference>
<evidence type="ECO:0000313" key="2">
    <source>
        <dbReference type="Proteomes" id="UP001157006"/>
    </source>
</evidence>
<keyword evidence="2" id="KW-1185">Reference proteome</keyword>
<sequence>MKVSFLVKNRGTMVVGLLLRLYVVVYCCGKDDGKLWQKDVLSLIQISLYIFIDNCYEKDCSALLNFKFGMDNPSSSQLPAVLVKNKESHIEFCRENFSVYIAHNNTDYLFGNRPTLDGPKAQYISK</sequence>
<protein>
    <submittedName>
        <fullName evidence="1">Uncharacterized protein</fullName>
    </submittedName>
</protein>
<organism evidence="1 2">
    <name type="scientific">Vicia faba</name>
    <name type="common">Broad bean</name>
    <name type="synonym">Faba vulgaris</name>
    <dbReference type="NCBI Taxonomy" id="3906"/>
    <lineage>
        <taxon>Eukaryota</taxon>
        <taxon>Viridiplantae</taxon>
        <taxon>Streptophyta</taxon>
        <taxon>Embryophyta</taxon>
        <taxon>Tracheophyta</taxon>
        <taxon>Spermatophyta</taxon>
        <taxon>Magnoliopsida</taxon>
        <taxon>eudicotyledons</taxon>
        <taxon>Gunneridae</taxon>
        <taxon>Pentapetalae</taxon>
        <taxon>rosids</taxon>
        <taxon>fabids</taxon>
        <taxon>Fabales</taxon>
        <taxon>Fabaceae</taxon>
        <taxon>Papilionoideae</taxon>
        <taxon>50 kb inversion clade</taxon>
        <taxon>NPAAA clade</taxon>
        <taxon>Hologalegina</taxon>
        <taxon>IRL clade</taxon>
        <taxon>Fabeae</taxon>
        <taxon>Vicia</taxon>
    </lineage>
</organism>